<evidence type="ECO:0000256" key="1">
    <source>
        <dbReference type="SAM" id="Phobius"/>
    </source>
</evidence>
<dbReference type="AlphaFoldDB" id="A0A328ABC7"/>
<keyword evidence="3" id="KW-1185">Reference proteome</keyword>
<feature type="transmembrane region" description="Helical" evidence="1">
    <location>
        <begin position="99"/>
        <end position="120"/>
    </location>
</feature>
<proteinExistence type="predicted"/>
<evidence type="ECO:0008006" key="4">
    <source>
        <dbReference type="Google" id="ProtNLM"/>
    </source>
</evidence>
<evidence type="ECO:0000313" key="2">
    <source>
        <dbReference type="EMBL" id="RAK51941.1"/>
    </source>
</evidence>
<feature type="transmembrane region" description="Helical" evidence="1">
    <location>
        <begin position="68"/>
        <end position="87"/>
    </location>
</feature>
<reference evidence="3" key="1">
    <citation type="submission" date="2018-05" db="EMBL/GenBank/DDBJ databases">
        <authorList>
            <person name="Li X."/>
        </authorList>
    </citation>
    <scope>NUCLEOTIDE SEQUENCE [LARGE SCALE GENOMIC DNA]</scope>
    <source>
        <strain evidence="3">LX32</strain>
    </source>
</reference>
<name>A0A328ABC7_9CAUL</name>
<sequence>MRKFDLGFGAREAAWLVLLAGYAAVLWQNYPGHMSVDSVIELHEGRFHMRENWGPAIFPWILGVFDRVWRGTGLYLAASTLLLFGGWASMPQLRGRGSWWLVPVLAGAIALPDIMLYQGIVWHDILYANASVAGFLCLAFAGRDWNRARRPWLRLAAAVVLLSVAGLVRQNGIVVVPVAALTVGWIAWGDGWRRAFLWGLGWLLAAMATTAVLSVTALPQGPGFEKANAQGFRALATYDLMGALARDPNIPLTRIEQEAPAVAAVLRAESPNFYSPQRIDFLQDSPALIRYTIRISTTALVADWKHLILTRPGLYLSIRAQVFRWVFATPVIDVCLPAYLGVDGSPKLMKELGLKRVWGDREQRLYNYVTWFYDTPAVSHVFYAAISLAVIAFLLLRRDPADKAVIGLQLAGLAFAGTFLLVSLACDYRYLYFVDIAALSGLAYVAADPRLRRTA</sequence>
<feature type="transmembrane region" description="Helical" evidence="1">
    <location>
        <begin position="155"/>
        <end position="188"/>
    </location>
</feature>
<dbReference type="EMBL" id="QFYQ01000002">
    <property type="protein sequence ID" value="RAK51941.1"/>
    <property type="molecule type" value="Genomic_DNA"/>
</dbReference>
<feature type="transmembrane region" description="Helical" evidence="1">
    <location>
        <begin position="126"/>
        <end position="143"/>
    </location>
</feature>
<feature type="transmembrane region" description="Helical" evidence="1">
    <location>
        <begin position="405"/>
        <end position="424"/>
    </location>
</feature>
<organism evidence="2 3">
    <name type="scientific">Phenylobacterium soli</name>
    <dbReference type="NCBI Taxonomy" id="2170551"/>
    <lineage>
        <taxon>Bacteria</taxon>
        <taxon>Pseudomonadati</taxon>
        <taxon>Pseudomonadota</taxon>
        <taxon>Alphaproteobacteria</taxon>
        <taxon>Caulobacterales</taxon>
        <taxon>Caulobacteraceae</taxon>
        <taxon>Phenylobacterium</taxon>
    </lineage>
</organism>
<keyword evidence="1" id="KW-0472">Membrane</keyword>
<feature type="transmembrane region" description="Helical" evidence="1">
    <location>
        <begin position="12"/>
        <end position="30"/>
    </location>
</feature>
<protein>
    <recommendedName>
        <fullName evidence="4">Glycosyltransferase RgtA/B/C/D-like domain-containing protein</fullName>
    </recommendedName>
</protein>
<keyword evidence="1" id="KW-0812">Transmembrane</keyword>
<feature type="transmembrane region" description="Helical" evidence="1">
    <location>
        <begin position="430"/>
        <end position="447"/>
    </location>
</feature>
<comment type="caution">
    <text evidence="2">The sequence shown here is derived from an EMBL/GenBank/DDBJ whole genome shotgun (WGS) entry which is preliminary data.</text>
</comment>
<feature type="transmembrane region" description="Helical" evidence="1">
    <location>
        <begin position="377"/>
        <end position="396"/>
    </location>
</feature>
<dbReference type="Proteomes" id="UP000249254">
    <property type="component" value="Unassembled WGS sequence"/>
</dbReference>
<dbReference type="OrthoDB" id="7184602at2"/>
<dbReference type="RefSeq" id="WP_111530503.1">
    <property type="nucleotide sequence ID" value="NZ_JBHRSG010000003.1"/>
</dbReference>
<feature type="transmembrane region" description="Helical" evidence="1">
    <location>
        <begin position="200"/>
        <end position="218"/>
    </location>
</feature>
<gene>
    <name evidence="2" type="ORF">DJ017_19215</name>
</gene>
<accession>A0A328ABC7</accession>
<keyword evidence="1" id="KW-1133">Transmembrane helix</keyword>
<evidence type="ECO:0000313" key="3">
    <source>
        <dbReference type="Proteomes" id="UP000249254"/>
    </source>
</evidence>